<dbReference type="AlphaFoldDB" id="J9G2G0"/>
<comment type="caution">
    <text evidence="1">The sequence shown here is derived from an EMBL/GenBank/DDBJ whole genome shotgun (WGS) entry which is preliminary data.</text>
</comment>
<accession>J9G2G0</accession>
<gene>
    <name evidence="1" type="ORF">EVA_15889</name>
</gene>
<sequence>IPILDECTDHSYIIDGIAFVAIGVNNSAPLYGVDNKYNESWWYGYRHWIVGG</sequence>
<protein>
    <submittedName>
        <fullName evidence="1">Uncharacterized protein</fullName>
    </submittedName>
</protein>
<evidence type="ECO:0000313" key="1">
    <source>
        <dbReference type="EMBL" id="EJW96002.1"/>
    </source>
</evidence>
<name>J9G2G0_9ZZZZ</name>
<feature type="non-terminal residue" evidence="1">
    <location>
        <position position="1"/>
    </location>
</feature>
<dbReference type="EMBL" id="AMCI01005500">
    <property type="protein sequence ID" value="EJW96002.1"/>
    <property type="molecule type" value="Genomic_DNA"/>
</dbReference>
<proteinExistence type="predicted"/>
<organism evidence="1">
    <name type="scientific">gut metagenome</name>
    <dbReference type="NCBI Taxonomy" id="749906"/>
    <lineage>
        <taxon>unclassified sequences</taxon>
        <taxon>metagenomes</taxon>
        <taxon>organismal metagenomes</taxon>
    </lineage>
</organism>
<reference evidence="1" key="1">
    <citation type="journal article" date="2012" name="PLoS ONE">
        <title>Gene sets for utilization of primary and secondary nutrition supplies in the distal gut of endangered iberian lynx.</title>
        <authorList>
            <person name="Alcaide M."/>
            <person name="Messina E."/>
            <person name="Richter M."/>
            <person name="Bargiela R."/>
            <person name="Peplies J."/>
            <person name="Huws S.A."/>
            <person name="Newbold C.J."/>
            <person name="Golyshin P.N."/>
            <person name="Simon M.A."/>
            <person name="Lopez G."/>
            <person name="Yakimov M.M."/>
            <person name="Ferrer M."/>
        </authorList>
    </citation>
    <scope>NUCLEOTIDE SEQUENCE</scope>
</reference>